<dbReference type="EMBL" id="JBJQOH010000008">
    <property type="protein sequence ID" value="KAL3675185.1"/>
    <property type="molecule type" value="Genomic_DNA"/>
</dbReference>
<keyword evidence="2" id="KW-1185">Reference proteome</keyword>
<protein>
    <submittedName>
        <fullName evidence="1">Uncharacterized protein</fullName>
    </submittedName>
</protein>
<dbReference type="Proteomes" id="UP001633002">
    <property type="component" value="Unassembled WGS sequence"/>
</dbReference>
<accession>A0ABD3GAU4</accession>
<reference evidence="1 2" key="1">
    <citation type="submission" date="2024-09" db="EMBL/GenBank/DDBJ databases">
        <title>Chromosome-scale assembly of Riccia sorocarpa.</title>
        <authorList>
            <person name="Paukszto L."/>
        </authorList>
    </citation>
    <scope>NUCLEOTIDE SEQUENCE [LARGE SCALE GENOMIC DNA]</scope>
    <source>
        <strain evidence="1">LP-2024</strain>
        <tissue evidence="1">Aerial parts of the thallus</tissue>
    </source>
</reference>
<proteinExistence type="predicted"/>
<evidence type="ECO:0000313" key="2">
    <source>
        <dbReference type="Proteomes" id="UP001633002"/>
    </source>
</evidence>
<organism evidence="1 2">
    <name type="scientific">Riccia sorocarpa</name>
    <dbReference type="NCBI Taxonomy" id="122646"/>
    <lineage>
        <taxon>Eukaryota</taxon>
        <taxon>Viridiplantae</taxon>
        <taxon>Streptophyta</taxon>
        <taxon>Embryophyta</taxon>
        <taxon>Marchantiophyta</taxon>
        <taxon>Marchantiopsida</taxon>
        <taxon>Marchantiidae</taxon>
        <taxon>Marchantiales</taxon>
        <taxon>Ricciaceae</taxon>
        <taxon>Riccia</taxon>
    </lineage>
</organism>
<evidence type="ECO:0000313" key="1">
    <source>
        <dbReference type="EMBL" id="KAL3675185.1"/>
    </source>
</evidence>
<gene>
    <name evidence="1" type="ORF">R1sor_025133</name>
</gene>
<dbReference type="AlphaFoldDB" id="A0ABD3GAU4"/>
<comment type="caution">
    <text evidence="1">The sequence shown here is derived from an EMBL/GenBank/DDBJ whole genome shotgun (WGS) entry which is preliminary data.</text>
</comment>
<sequence>MARMKLVTIEAGRSPEAADSAAGPGAGAGPALAAIATPMLDKATAATTAKISLRPCLHDFYGKLLEGTIEEEPDPALRNVSL</sequence>
<name>A0ABD3GAU4_9MARC</name>